<dbReference type="Proteomes" id="UP000663877">
    <property type="component" value="Unassembled WGS sequence"/>
</dbReference>
<protein>
    <submittedName>
        <fullName evidence="3">Uncharacterized protein</fullName>
    </submittedName>
</protein>
<name>A0A815X802_9BILA</name>
<sequence length="79" mass="9164">MAHLPEHVSSTVGPIGYPHDWESIMTNVNHSNVDYEQAQPQNNVQSSLSEAGRKRKHNHSRALEQRSRYYRTETQVDDF</sequence>
<dbReference type="EMBL" id="CAJNOI010000396">
    <property type="protein sequence ID" value="CAF1267154.1"/>
    <property type="molecule type" value="Genomic_DNA"/>
</dbReference>
<keyword evidence="4" id="KW-1185">Reference proteome</keyword>
<reference evidence="3" key="1">
    <citation type="submission" date="2021-02" db="EMBL/GenBank/DDBJ databases">
        <authorList>
            <person name="Nowell W R."/>
        </authorList>
    </citation>
    <scope>NUCLEOTIDE SEQUENCE</scope>
</reference>
<gene>
    <name evidence="2" type="ORF">BJG266_LOCUS30454</name>
    <name evidence="3" type="ORF">QVE165_LOCUS47334</name>
</gene>
<evidence type="ECO:0000313" key="4">
    <source>
        <dbReference type="Proteomes" id="UP000663832"/>
    </source>
</evidence>
<evidence type="ECO:0000256" key="1">
    <source>
        <dbReference type="SAM" id="MobiDB-lite"/>
    </source>
</evidence>
<comment type="caution">
    <text evidence="3">The sequence shown here is derived from an EMBL/GenBank/DDBJ whole genome shotgun (WGS) entry which is preliminary data.</text>
</comment>
<feature type="compositionally biased region" description="Polar residues" evidence="1">
    <location>
        <begin position="39"/>
        <end position="49"/>
    </location>
</feature>
<organism evidence="3 4">
    <name type="scientific">Adineta steineri</name>
    <dbReference type="NCBI Taxonomy" id="433720"/>
    <lineage>
        <taxon>Eukaryota</taxon>
        <taxon>Metazoa</taxon>
        <taxon>Spiralia</taxon>
        <taxon>Gnathifera</taxon>
        <taxon>Rotifera</taxon>
        <taxon>Eurotatoria</taxon>
        <taxon>Bdelloidea</taxon>
        <taxon>Adinetida</taxon>
        <taxon>Adinetidae</taxon>
        <taxon>Adineta</taxon>
    </lineage>
</organism>
<dbReference type="EMBL" id="CAJNOM010000741">
    <property type="protein sequence ID" value="CAF1554135.1"/>
    <property type="molecule type" value="Genomic_DNA"/>
</dbReference>
<feature type="region of interest" description="Disordered" evidence="1">
    <location>
        <begin position="39"/>
        <end position="79"/>
    </location>
</feature>
<accession>A0A815X802</accession>
<feature type="compositionally biased region" description="Basic and acidic residues" evidence="1">
    <location>
        <begin position="61"/>
        <end position="71"/>
    </location>
</feature>
<evidence type="ECO:0000313" key="3">
    <source>
        <dbReference type="EMBL" id="CAF1554135.1"/>
    </source>
</evidence>
<proteinExistence type="predicted"/>
<dbReference type="AlphaFoldDB" id="A0A815X802"/>
<dbReference type="Proteomes" id="UP000663832">
    <property type="component" value="Unassembled WGS sequence"/>
</dbReference>
<evidence type="ECO:0000313" key="2">
    <source>
        <dbReference type="EMBL" id="CAF1267154.1"/>
    </source>
</evidence>